<dbReference type="GO" id="GO:0005886">
    <property type="term" value="C:plasma membrane"/>
    <property type="evidence" value="ECO:0007669"/>
    <property type="project" value="UniProtKB-SubCell"/>
</dbReference>
<keyword evidence="2" id="KW-0813">Transport</keyword>
<dbReference type="STRING" id="1401685.P857_328"/>
<dbReference type="PROSITE" id="PS50850">
    <property type="entry name" value="MFS"/>
    <property type="match status" value="1"/>
</dbReference>
<comment type="caution">
    <text evidence="10">The sequence shown here is derived from an EMBL/GenBank/DDBJ whole genome shotgun (WGS) entry which is preliminary data.</text>
</comment>
<sequence length="420" mass="47241">MLVTALPSQTRQAIISSLLCNIFVWYDYALFGTLSTVLIDLFFPQSSSEYVRTLSYMMAFAVGFVARPMGSLFFGYIGDKYNRRIALILSIILMLCPSFLLAILPTYSAFGMFATLLLFCARFTQGFALGGEAGNAVFLIESSPKSMRALVGSLEVLSALIGPIICISTIYVIKKYLSDMQFVTWGWRLAFIVGVLFGILGILSRLYIQENNNHENTHNTEQVDQMHPIYSLFSYFKMNLLIAICIDAIEEVTLYTFLVFFAVKLNTQGEFLYQQSWLLVLLVVATIFFAKITDLTSSYLMLMISALSLLLCALPIFFMIYFGNKFEYMIALIVFILIIATSLAPVSLATALIFPREVRYTGFAFARNISSTIFGGFAPVVLTILEKYTDNPVSPAFFLIFCAIIAIFYLGRYKKVKPYL</sequence>
<evidence type="ECO:0000256" key="7">
    <source>
        <dbReference type="ARBA" id="ARBA00023136"/>
    </source>
</evidence>
<evidence type="ECO:0000256" key="3">
    <source>
        <dbReference type="ARBA" id="ARBA00022475"/>
    </source>
</evidence>
<dbReference type="InterPro" id="IPR036259">
    <property type="entry name" value="MFS_trans_sf"/>
</dbReference>
<feature type="transmembrane region" description="Helical" evidence="8">
    <location>
        <begin position="299"/>
        <end position="322"/>
    </location>
</feature>
<proteinExistence type="predicted"/>
<reference evidence="10 11" key="1">
    <citation type="journal article" date="2013" name="PLoS ONE">
        <title>Bacterial endosymbiosis in a chordate host: long-term co-evolution and conservation of secondary metabolism.</title>
        <authorList>
            <person name="Kwan J.C."/>
            <person name="Schmidt E.W."/>
        </authorList>
    </citation>
    <scope>NUCLEOTIDE SEQUENCE [LARGE SCALE GENOMIC DNA]</scope>
    <source>
        <strain evidence="11">L6</strain>
    </source>
</reference>
<keyword evidence="3" id="KW-1003">Cell membrane</keyword>
<evidence type="ECO:0000256" key="2">
    <source>
        <dbReference type="ARBA" id="ARBA00022448"/>
    </source>
</evidence>
<dbReference type="InterPro" id="IPR005828">
    <property type="entry name" value="MFS_sugar_transport-like"/>
</dbReference>
<feature type="transmembrane region" description="Helical" evidence="8">
    <location>
        <begin position="365"/>
        <end position="385"/>
    </location>
</feature>
<organism evidence="10 11">
    <name type="scientific">Candidatus Xenolissoclinum pacificiensis L6</name>
    <dbReference type="NCBI Taxonomy" id="1401685"/>
    <lineage>
        <taxon>Bacteria</taxon>
        <taxon>Pseudomonadati</taxon>
        <taxon>Pseudomonadota</taxon>
        <taxon>Alphaproteobacteria</taxon>
        <taxon>Rickettsiales</taxon>
        <taxon>Anaplasmataceae</taxon>
        <taxon>Candidatus Xenolissoclinum</taxon>
    </lineage>
</organism>
<comment type="subcellular location">
    <subcellularLocation>
        <location evidence="1">Cell membrane</location>
        <topology evidence="1">Multi-pass membrane protein</topology>
    </subcellularLocation>
</comment>
<keyword evidence="6 8" id="KW-1133">Transmembrane helix</keyword>
<keyword evidence="4 8" id="KW-0812">Transmembrane</keyword>
<dbReference type="Pfam" id="PF00083">
    <property type="entry name" value="Sugar_tr"/>
    <property type="match status" value="1"/>
</dbReference>
<dbReference type="PANTHER" id="PTHR43528">
    <property type="entry name" value="ALPHA-KETOGLUTARATE PERMEASE"/>
    <property type="match status" value="1"/>
</dbReference>
<keyword evidence="7 8" id="KW-0472">Membrane</keyword>
<feature type="transmembrane region" description="Helical" evidence="8">
    <location>
        <begin position="55"/>
        <end position="78"/>
    </location>
</feature>
<feature type="transmembrane region" description="Helical" evidence="8">
    <location>
        <begin position="150"/>
        <end position="173"/>
    </location>
</feature>
<dbReference type="SUPFAM" id="SSF103473">
    <property type="entry name" value="MFS general substrate transporter"/>
    <property type="match status" value="1"/>
</dbReference>
<evidence type="ECO:0000313" key="10">
    <source>
        <dbReference type="EMBL" id="ETO91413.1"/>
    </source>
</evidence>
<evidence type="ECO:0000256" key="8">
    <source>
        <dbReference type="SAM" id="Phobius"/>
    </source>
</evidence>
<gene>
    <name evidence="10" type="ORF">P857_328</name>
</gene>
<feature type="transmembrane region" description="Helical" evidence="8">
    <location>
        <begin position="275"/>
        <end position="292"/>
    </location>
</feature>
<feature type="transmembrane region" description="Helical" evidence="8">
    <location>
        <begin position="185"/>
        <end position="208"/>
    </location>
</feature>
<dbReference type="Gene3D" id="1.20.1250.20">
    <property type="entry name" value="MFS general substrate transporter like domains"/>
    <property type="match status" value="2"/>
</dbReference>
<evidence type="ECO:0000256" key="1">
    <source>
        <dbReference type="ARBA" id="ARBA00004651"/>
    </source>
</evidence>
<feature type="transmembrane region" description="Helical" evidence="8">
    <location>
        <begin position="328"/>
        <end position="353"/>
    </location>
</feature>
<feature type="domain" description="Major facilitator superfamily (MFS) profile" evidence="9">
    <location>
        <begin position="13"/>
        <end position="414"/>
    </location>
</feature>
<protein>
    <submittedName>
        <fullName evidence="10">Major facilitator family transporter</fullName>
    </submittedName>
</protein>
<dbReference type="InterPro" id="IPR020846">
    <property type="entry name" value="MFS_dom"/>
</dbReference>
<dbReference type="EMBL" id="AXCJ01000005">
    <property type="protein sequence ID" value="ETO91413.1"/>
    <property type="molecule type" value="Genomic_DNA"/>
</dbReference>
<dbReference type="AlphaFoldDB" id="W2V1T9"/>
<keyword evidence="11" id="KW-1185">Reference proteome</keyword>
<feature type="transmembrane region" description="Helical" evidence="8">
    <location>
        <begin position="391"/>
        <end position="411"/>
    </location>
</feature>
<feature type="transmembrane region" description="Helical" evidence="8">
    <location>
        <begin position="240"/>
        <end position="263"/>
    </location>
</feature>
<feature type="transmembrane region" description="Helical" evidence="8">
    <location>
        <begin position="18"/>
        <end position="43"/>
    </location>
</feature>
<accession>W2V1T9</accession>
<feature type="transmembrane region" description="Helical" evidence="8">
    <location>
        <begin position="110"/>
        <end position="129"/>
    </location>
</feature>
<evidence type="ECO:0000256" key="4">
    <source>
        <dbReference type="ARBA" id="ARBA00022692"/>
    </source>
</evidence>
<dbReference type="InterPro" id="IPR051084">
    <property type="entry name" value="H+-coupled_symporters"/>
</dbReference>
<evidence type="ECO:0000259" key="9">
    <source>
        <dbReference type="PROSITE" id="PS50850"/>
    </source>
</evidence>
<dbReference type="PANTHER" id="PTHR43528:SF1">
    <property type="entry name" value="ALPHA-KETOGLUTARATE PERMEASE"/>
    <property type="match status" value="1"/>
</dbReference>
<evidence type="ECO:0000256" key="6">
    <source>
        <dbReference type="ARBA" id="ARBA00022989"/>
    </source>
</evidence>
<dbReference type="GO" id="GO:0015293">
    <property type="term" value="F:symporter activity"/>
    <property type="evidence" value="ECO:0007669"/>
    <property type="project" value="UniProtKB-KW"/>
</dbReference>
<evidence type="ECO:0000256" key="5">
    <source>
        <dbReference type="ARBA" id="ARBA00022847"/>
    </source>
</evidence>
<dbReference type="Proteomes" id="UP000018951">
    <property type="component" value="Unassembled WGS sequence"/>
</dbReference>
<keyword evidence="5" id="KW-0769">Symport</keyword>
<feature type="transmembrane region" description="Helical" evidence="8">
    <location>
        <begin position="85"/>
        <end position="104"/>
    </location>
</feature>
<name>W2V1T9_9RICK</name>
<evidence type="ECO:0000313" key="11">
    <source>
        <dbReference type="Proteomes" id="UP000018951"/>
    </source>
</evidence>